<evidence type="ECO:0000313" key="2">
    <source>
        <dbReference type="Proteomes" id="UP001501705"/>
    </source>
</evidence>
<name>A0ABN2DGA3_9ACTN</name>
<comment type="caution">
    <text evidence="1">The sequence shown here is derived from an EMBL/GenBank/DDBJ whole genome shotgun (WGS) entry which is preliminary data.</text>
</comment>
<sequence>MSISDSFGGLGNISLNHLRSLVGQQLQAVGYRGELSDFHDATAQDVDQAVVLTLESVTVVLEWYIDGVEESLRLVVAPDEAATKDIPARDVSALRPWRSVVGSRIVSFGAATQEAETGSWFAWALRIGFSNGEHIVVALGELEGESVRYQPENLVVLSDPEMAQSYQVLDAPESAWGRDIAL</sequence>
<dbReference type="EMBL" id="BAAAPH010000010">
    <property type="protein sequence ID" value="GAA1575270.1"/>
    <property type="molecule type" value="Genomic_DNA"/>
</dbReference>
<keyword evidence="2" id="KW-1185">Reference proteome</keyword>
<protein>
    <submittedName>
        <fullName evidence="1">Uncharacterized protein</fullName>
    </submittedName>
</protein>
<evidence type="ECO:0000313" key="1">
    <source>
        <dbReference type="EMBL" id="GAA1575270.1"/>
    </source>
</evidence>
<organism evidence="1 2">
    <name type="scientific">Kribbella hippodromi</name>
    <dbReference type="NCBI Taxonomy" id="434347"/>
    <lineage>
        <taxon>Bacteria</taxon>
        <taxon>Bacillati</taxon>
        <taxon>Actinomycetota</taxon>
        <taxon>Actinomycetes</taxon>
        <taxon>Propionibacteriales</taxon>
        <taxon>Kribbellaceae</taxon>
        <taxon>Kribbella</taxon>
    </lineage>
</organism>
<gene>
    <name evidence="1" type="ORF">GCM10009804_35090</name>
</gene>
<accession>A0ABN2DGA3</accession>
<dbReference type="Proteomes" id="UP001501705">
    <property type="component" value="Unassembled WGS sequence"/>
</dbReference>
<proteinExistence type="predicted"/>
<dbReference type="RefSeq" id="WP_344234625.1">
    <property type="nucleotide sequence ID" value="NZ_BAAAPH010000010.1"/>
</dbReference>
<reference evidence="1 2" key="1">
    <citation type="journal article" date="2019" name="Int. J. Syst. Evol. Microbiol.">
        <title>The Global Catalogue of Microorganisms (GCM) 10K type strain sequencing project: providing services to taxonomists for standard genome sequencing and annotation.</title>
        <authorList>
            <consortium name="The Broad Institute Genomics Platform"/>
            <consortium name="The Broad Institute Genome Sequencing Center for Infectious Disease"/>
            <person name="Wu L."/>
            <person name="Ma J."/>
        </authorList>
    </citation>
    <scope>NUCLEOTIDE SEQUENCE [LARGE SCALE GENOMIC DNA]</scope>
    <source>
        <strain evidence="1 2">JCM 15572</strain>
    </source>
</reference>